<name>A0A7C9PG95_9BURK</name>
<dbReference type="GO" id="GO:0051304">
    <property type="term" value="P:chromosome separation"/>
    <property type="evidence" value="ECO:0007669"/>
    <property type="project" value="InterPro"/>
</dbReference>
<dbReference type="GO" id="GO:0051301">
    <property type="term" value="P:cell division"/>
    <property type="evidence" value="ECO:0007669"/>
    <property type="project" value="UniProtKB-KW"/>
</dbReference>
<dbReference type="SUPFAM" id="SSF46785">
    <property type="entry name" value="Winged helix' DNA-binding domain"/>
    <property type="match status" value="2"/>
</dbReference>
<dbReference type="AlphaFoldDB" id="A0A7C9PG95"/>
<evidence type="ECO:0000256" key="2">
    <source>
        <dbReference type="ARBA" id="ARBA00022618"/>
    </source>
</evidence>
<dbReference type="EMBL" id="JAAGOH010000005">
    <property type="protein sequence ID" value="NDY90712.1"/>
    <property type="molecule type" value="Genomic_DNA"/>
</dbReference>
<accession>A0A7C9PG95</accession>
<evidence type="ECO:0000313" key="6">
    <source>
        <dbReference type="Proteomes" id="UP000484255"/>
    </source>
</evidence>
<dbReference type="RefSeq" id="WP_163456573.1">
    <property type="nucleotide sequence ID" value="NZ_JAAGOH010000005.1"/>
</dbReference>
<protein>
    <submittedName>
        <fullName evidence="5">SMC-Scp complex subunit ScpB</fullName>
    </submittedName>
</protein>
<dbReference type="PIRSF" id="PIRSF019345">
    <property type="entry name" value="ScpB"/>
    <property type="match status" value="1"/>
</dbReference>
<evidence type="ECO:0000256" key="4">
    <source>
        <dbReference type="ARBA" id="ARBA00023306"/>
    </source>
</evidence>
<gene>
    <name evidence="5" type="primary">scpB</name>
    <name evidence="5" type="ORF">G3A44_05805</name>
</gene>
<dbReference type="InterPro" id="IPR005234">
    <property type="entry name" value="ScpB_csome_segregation"/>
</dbReference>
<dbReference type="InterPro" id="IPR036388">
    <property type="entry name" value="WH-like_DNA-bd_sf"/>
</dbReference>
<evidence type="ECO:0000313" key="5">
    <source>
        <dbReference type="EMBL" id="NDY90712.1"/>
    </source>
</evidence>
<keyword evidence="4" id="KW-0131">Cell cycle</keyword>
<dbReference type="Pfam" id="PF04079">
    <property type="entry name" value="SMC_ScpB"/>
    <property type="match status" value="1"/>
</dbReference>
<keyword evidence="1" id="KW-0963">Cytoplasm</keyword>
<dbReference type="Gene3D" id="1.10.10.10">
    <property type="entry name" value="Winged helix-like DNA-binding domain superfamily/Winged helix DNA-binding domain"/>
    <property type="match status" value="2"/>
</dbReference>
<keyword evidence="2" id="KW-0132">Cell division</keyword>
<evidence type="ECO:0000256" key="1">
    <source>
        <dbReference type="ARBA" id="ARBA00022490"/>
    </source>
</evidence>
<dbReference type="NCBIfam" id="TIGR00281">
    <property type="entry name" value="SMC-Scp complex subunit ScpB"/>
    <property type="match status" value="1"/>
</dbReference>
<comment type="caution">
    <text evidence="5">The sequence shown here is derived from an EMBL/GenBank/DDBJ whole genome shotgun (WGS) entry which is preliminary data.</text>
</comment>
<organism evidence="5 6">
    <name type="scientific">Ideonella livida</name>
    <dbReference type="NCBI Taxonomy" id="2707176"/>
    <lineage>
        <taxon>Bacteria</taxon>
        <taxon>Pseudomonadati</taxon>
        <taxon>Pseudomonadota</taxon>
        <taxon>Betaproteobacteria</taxon>
        <taxon>Burkholderiales</taxon>
        <taxon>Sphaerotilaceae</taxon>
        <taxon>Ideonella</taxon>
    </lineage>
</organism>
<proteinExistence type="predicted"/>
<keyword evidence="3" id="KW-0159">Chromosome partition</keyword>
<reference evidence="5 6" key="1">
    <citation type="submission" date="2020-02" db="EMBL/GenBank/DDBJ databases">
        <title>Ideonella bacterium strain TBM-1.</title>
        <authorList>
            <person name="Chen W.-M."/>
        </authorList>
    </citation>
    <scope>NUCLEOTIDE SEQUENCE [LARGE SCALE GENOMIC DNA]</scope>
    <source>
        <strain evidence="5 6">TBM-1</strain>
    </source>
</reference>
<dbReference type="PANTHER" id="PTHR34298:SF2">
    <property type="entry name" value="SEGREGATION AND CONDENSATION PROTEIN B"/>
    <property type="match status" value="1"/>
</dbReference>
<evidence type="ECO:0000256" key="3">
    <source>
        <dbReference type="ARBA" id="ARBA00022829"/>
    </source>
</evidence>
<keyword evidence="6" id="KW-1185">Reference proteome</keyword>
<sequence length="214" mass="23730">MDISEAKKILEAALLCAGEPLSVRSLRQLFEDELGADSIRRLLEELARDWQGRGVELITVASGWRFQSRAELRPYLDRLHPEKPPRYSRAVLETLAIIAYRQPVTRGDIEDIRGVAVSTQIMKQLEERSWIEAIGYRDAPGRPALYATTRQFLDDLGLASLDGLPVLNAQGQLVEAVSQLPLLAEQDELSLETAPLPVLVEATSQAVASPDLPH</sequence>
<dbReference type="PANTHER" id="PTHR34298">
    <property type="entry name" value="SEGREGATION AND CONDENSATION PROTEIN B"/>
    <property type="match status" value="1"/>
</dbReference>
<dbReference type="InterPro" id="IPR036390">
    <property type="entry name" value="WH_DNA-bd_sf"/>
</dbReference>
<dbReference type="Proteomes" id="UP000484255">
    <property type="component" value="Unassembled WGS sequence"/>
</dbReference>